<dbReference type="EMBL" id="DVFZ01000102">
    <property type="protein sequence ID" value="HIQ83572.1"/>
    <property type="molecule type" value="Genomic_DNA"/>
</dbReference>
<organism evidence="1 2">
    <name type="scientific">Candidatus Pullichristensenella stercorigallinarum</name>
    <dbReference type="NCBI Taxonomy" id="2840909"/>
    <lineage>
        <taxon>Bacteria</taxon>
        <taxon>Bacillati</taxon>
        <taxon>Bacillota</taxon>
        <taxon>Clostridia</taxon>
        <taxon>Candidatus Pullichristensenella</taxon>
    </lineage>
</organism>
<reference evidence="1" key="2">
    <citation type="journal article" date="2021" name="PeerJ">
        <title>Extensive microbial diversity within the chicken gut microbiome revealed by metagenomics and culture.</title>
        <authorList>
            <person name="Gilroy R."/>
            <person name="Ravi A."/>
            <person name="Getino M."/>
            <person name="Pursley I."/>
            <person name="Horton D.L."/>
            <person name="Alikhan N.F."/>
            <person name="Baker D."/>
            <person name="Gharbi K."/>
            <person name="Hall N."/>
            <person name="Watson M."/>
            <person name="Adriaenssens E.M."/>
            <person name="Foster-Nyarko E."/>
            <person name="Jarju S."/>
            <person name="Secka A."/>
            <person name="Antonio M."/>
            <person name="Oren A."/>
            <person name="Chaudhuri R.R."/>
            <person name="La Ragione R."/>
            <person name="Hildebrand F."/>
            <person name="Pallen M.J."/>
        </authorList>
    </citation>
    <scope>NUCLEOTIDE SEQUENCE</scope>
    <source>
        <strain evidence="1">ChiSjej6B24-2974</strain>
    </source>
</reference>
<protein>
    <submittedName>
        <fullName evidence="1">Uncharacterized protein</fullName>
    </submittedName>
</protein>
<dbReference type="Proteomes" id="UP000824260">
    <property type="component" value="Unassembled WGS sequence"/>
</dbReference>
<accession>A0A9D1CWY9</accession>
<evidence type="ECO:0000313" key="1">
    <source>
        <dbReference type="EMBL" id="HIQ83572.1"/>
    </source>
</evidence>
<evidence type="ECO:0000313" key="2">
    <source>
        <dbReference type="Proteomes" id="UP000824260"/>
    </source>
</evidence>
<gene>
    <name evidence="1" type="ORF">IAA52_10785</name>
</gene>
<dbReference type="AlphaFoldDB" id="A0A9D1CWY9"/>
<proteinExistence type="predicted"/>
<reference evidence="1" key="1">
    <citation type="submission" date="2020-10" db="EMBL/GenBank/DDBJ databases">
        <authorList>
            <person name="Gilroy R."/>
        </authorList>
    </citation>
    <scope>NUCLEOTIDE SEQUENCE</scope>
    <source>
        <strain evidence="1">ChiSjej6B24-2974</strain>
    </source>
</reference>
<sequence>MDWRALRFSALDGRGDCACHRFGAMPWKRFAKERFLPIRGGLPWLVYIGVFPDCGAMLRVGKGHPPFSQGVLPGKAQRNSLGKCAERGGVLRTNLFPLCPQVEHNGKAVFHFHAGKRVAGAGKHKLVDGRRVLRPPLQWRNASGRKRAKCAVECRAQAWPQPRPAVVSAAHRHWRRVRKPALSNALSERRFIKTGPEPYATTVRACFVDEFTPWQWP</sequence>
<name>A0A9D1CWY9_9FIRM</name>
<comment type="caution">
    <text evidence="1">The sequence shown here is derived from an EMBL/GenBank/DDBJ whole genome shotgun (WGS) entry which is preliminary data.</text>
</comment>